<dbReference type="GeneID" id="104779174"/>
<gene>
    <name evidence="2" type="primary">LOC104779174</name>
</gene>
<protein>
    <submittedName>
        <fullName evidence="2">Uncharacterized protein LOC104779174</fullName>
    </submittedName>
</protein>
<proteinExistence type="predicted"/>
<name>A0ABM0YJC6_CAMSA</name>
<dbReference type="PANTHER" id="PTHR33067">
    <property type="entry name" value="RNA-DIRECTED DNA POLYMERASE-RELATED"/>
    <property type="match status" value="1"/>
</dbReference>
<evidence type="ECO:0000313" key="2">
    <source>
        <dbReference type="RefSeq" id="XP_010501858.1"/>
    </source>
</evidence>
<dbReference type="CDD" id="cd00303">
    <property type="entry name" value="retropepsin_like"/>
    <property type="match status" value="1"/>
</dbReference>
<dbReference type="Proteomes" id="UP000694864">
    <property type="component" value="Chromosome 3"/>
</dbReference>
<dbReference type="RefSeq" id="XP_010501858.1">
    <property type="nucleotide sequence ID" value="XM_010503556.1"/>
</dbReference>
<dbReference type="PANTHER" id="PTHR33067:SF9">
    <property type="entry name" value="RNA-DIRECTED DNA POLYMERASE"/>
    <property type="match status" value="1"/>
</dbReference>
<reference evidence="2" key="2">
    <citation type="submission" date="2025-08" db="UniProtKB">
        <authorList>
            <consortium name="RefSeq"/>
        </authorList>
    </citation>
    <scope>IDENTIFICATION</scope>
    <source>
        <tissue evidence="2">Leaf</tissue>
    </source>
</reference>
<evidence type="ECO:0000313" key="1">
    <source>
        <dbReference type="Proteomes" id="UP000694864"/>
    </source>
</evidence>
<dbReference type="InterPro" id="IPR021109">
    <property type="entry name" value="Peptidase_aspartic_dom_sf"/>
</dbReference>
<accession>A0ABM0YJC6</accession>
<reference evidence="1" key="1">
    <citation type="journal article" date="2014" name="Nat. Commun.">
        <title>The emerging biofuel crop Camelina sativa retains a highly undifferentiated hexaploid genome structure.</title>
        <authorList>
            <person name="Kagale S."/>
            <person name="Koh C."/>
            <person name="Nixon J."/>
            <person name="Bollina V."/>
            <person name="Clarke W.E."/>
            <person name="Tuteja R."/>
            <person name="Spillane C."/>
            <person name="Robinson S.J."/>
            <person name="Links M.G."/>
            <person name="Clarke C."/>
            <person name="Higgins E.E."/>
            <person name="Huebert T."/>
            <person name="Sharpe A.G."/>
            <person name="Parkin I.A."/>
        </authorList>
    </citation>
    <scope>NUCLEOTIDE SEQUENCE [LARGE SCALE GENOMIC DNA]</scope>
    <source>
        <strain evidence="1">cv. DH55</strain>
    </source>
</reference>
<dbReference type="Gene3D" id="2.40.70.10">
    <property type="entry name" value="Acid Proteases"/>
    <property type="match status" value="1"/>
</dbReference>
<organism evidence="1 2">
    <name type="scientific">Camelina sativa</name>
    <name type="common">False flax</name>
    <name type="synonym">Myagrum sativum</name>
    <dbReference type="NCBI Taxonomy" id="90675"/>
    <lineage>
        <taxon>Eukaryota</taxon>
        <taxon>Viridiplantae</taxon>
        <taxon>Streptophyta</taxon>
        <taxon>Embryophyta</taxon>
        <taxon>Tracheophyta</taxon>
        <taxon>Spermatophyta</taxon>
        <taxon>Magnoliopsida</taxon>
        <taxon>eudicotyledons</taxon>
        <taxon>Gunneridae</taxon>
        <taxon>Pentapetalae</taxon>
        <taxon>rosids</taxon>
        <taxon>malvids</taxon>
        <taxon>Brassicales</taxon>
        <taxon>Brassicaceae</taxon>
        <taxon>Camelineae</taxon>
        <taxon>Camelina</taxon>
    </lineage>
</organism>
<sequence length="378" mass="42662">MRDQGPDLRDWMLGMEANVQAFTEDINLKMSDMYKDLNDKMPSLTIKVGNLEKQNRENVFILEKFKEPILETNEQVLDLGNLKAITLRSGTAYKEPEYPEGYLEKDRTPGVIPIEEEEGAIGKKEREELIHKELTKDTLPQVPPPTRIYQTKVPYPTKVSKKEKERAKLKELVGQLSVRLPFVEACAMIPPLRKYMKIILKNNISLEDGVMVITQECSAILQNGIPQKRGEPGSFVLSCKITDEVFKRSLCDLGSSINMMPRSVPKCLGYHFFKPTKISLVLADRSIRRPVGILVGVLIVIGDCQIPTDFVILELEKEPKDPLILGRPFLSTVGAIIDVPNGKIDLNLGGYVMKFDMNESLKLSISENLDNPIFTMND</sequence>
<keyword evidence="1" id="KW-1185">Reference proteome</keyword>